<evidence type="ECO:0000313" key="2">
    <source>
        <dbReference type="Proteomes" id="UP000276133"/>
    </source>
</evidence>
<comment type="caution">
    <text evidence="1">The sequence shown here is derived from an EMBL/GenBank/DDBJ whole genome shotgun (WGS) entry which is preliminary data.</text>
</comment>
<name>A0A3M7SUM3_BRAPC</name>
<protein>
    <submittedName>
        <fullName evidence="1">Uncharacterized protein</fullName>
    </submittedName>
</protein>
<reference evidence="1 2" key="1">
    <citation type="journal article" date="2018" name="Sci. Rep.">
        <title>Genomic signatures of local adaptation to the degree of environmental predictability in rotifers.</title>
        <authorList>
            <person name="Franch-Gras L."/>
            <person name="Hahn C."/>
            <person name="Garcia-Roger E.M."/>
            <person name="Carmona M.J."/>
            <person name="Serra M."/>
            <person name="Gomez A."/>
        </authorList>
    </citation>
    <scope>NUCLEOTIDE SEQUENCE [LARGE SCALE GENOMIC DNA]</scope>
    <source>
        <strain evidence="1">HYR1</strain>
    </source>
</reference>
<dbReference type="Proteomes" id="UP000276133">
    <property type="component" value="Unassembled WGS sequence"/>
</dbReference>
<gene>
    <name evidence="1" type="ORF">BpHYR1_021584</name>
</gene>
<dbReference type="EMBL" id="REGN01000767">
    <property type="protein sequence ID" value="RNA39288.1"/>
    <property type="molecule type" value="Genomic_DNA"/>
</dbReference>
<organism evidence="1 2">
    <name type="scientific">Brachionus plicatilis</name>
    <name type="common">Marine rotifer</name>
    <name type="synonym">Brachionus muelleri</name>
    <dbReference type="NCBI Taxonomy" id="10195"/>
    <lineage>
        <taxon>Eukaryota</taxon>
        <taxon>Metazoa</taxon>
        <taxon>Spiralia</taxon>
        <taxon>Gnathifera</taxon>
        <taxon>Rotifera</taxon>
        <taxon>Eurotatoria</taxon>
        <taxon>Monogononta</taxon>
        <taxon>Pseudotrocha</taxon>
        <taxon>Ploima</taxon>
        <taxon>Brachionidae</taxon>
        <taxon>Brachionus</taxon>
    </lineage>
</organism>
<sequence>MRVTSHYKISNKNKYKKLQKIIYVLKTSGDSLFDFEIGVVSISFDVLDFITKQNRKPIVSLKYSSNQNAGQKNLIRNKHKMRFYIDGLPEIPRKI</sequence>
<keyword evidence="2" id="KW-1185">Reference proteome</keyword>
<proteinExistence type="predicted"/>
<dbReference type="AlphaFoldDB" id="A0A3M7SUM3"/>
<accession>A0A3M7SUM3</accession>
<evidence type="ECO:0000313" key="1">
    <source>
        <dbReference type="EMBL" id="RNA39288.1"/>
    </source>
</evidence>